<dbReference type="Proteomes" id="UP001580391">
    <property type="component" value="Unassembled WGS sequence"/>
</dbReference>
<organism evidence="3 4">
    <name type="scientific">Leptospira wolffii</name>
    <dbReference type="NCBI Taxonomy" id="409998"/>
    <lineage>
        <taxon>Bacteria</taxon>
        <taxon>Pseudomonadati</taxon>
        <taxon>Spirochaetota</taxon>
        <taxon>Spirochaetia</taxon>
        <taxon>Leptospirales</taxon>
        <taxon>Leptospiraceae</taxon>
        <taxon>Leptospira</taxon>
    </lineage>
</organism>
<dbReference type="RefSeq" id="WP_135701632.1">
    <property type="nucleotide sequence ID" value="NZ_JBHILI010000008.1"/>
</dbReference>
<evidence type="ECO:0000256" key="2">
    <source>
        <dbReference type="SAM" id="Phobius"/>
    </source>
</evidence>
<proteinExistence type="predicted"/>
<evidence type="ECO:0000256" key="1">
    <source>
        <dbReference type="SAM" id="MobiDB-lite"/>
    </source>
</evidence>
<gene>
    <name evidence="3" type="ORF">ACE5IX_13585</name>
</gene>
<keyword evidence="2" id="KW-0472">Membrane</keyword>
<feature type="transmembrane region" description="Helical" evidence="2">
    <location>
        <begin position="12"/>
        <end position="29"/>
    </location>
</feature>
<reference evidence="3 4" key="1">
    <citation type="submission" date="2024-09" db="EMBL/GenBank/DDBJ databases">
        <title>Taxonomic and Genotyping Characterization of Leptospira Strains isolated from Multiple Sources in Colombia highlights the importance of intermediate species.</title>
        <authorList>
            <person name="Torres Higuera L."/>
            <person name="Rojas Tapias D."/>
            <person name="Jimenez Velasquez S."/>
            <person name="Renjifo Ibanez C."/>
        </authorList>
    </citation>
    <scope>NUCLEOTIDE SEQUENCE [LARGE SCALE GENOMIC DNA]</scope>
    <source>
        <strain evidence="3 4">Lep080</strain>
    </source>
</reference>
<dbReference type="Gene3D" id="1.25.40.10">
    <property type="entry name" value="Tetratricopeptide repeat domain"/>
    <property type="match status" value="1"/>
</dbReference>
<accession>A0ABV5BQG7</accession>
<feature type="region of interest" description="Disordered" evidence="1">
    <location>
        <begin position="247"/>
        <end position="267"/>
    </location>
</feature>
<keyword evidence="2" id="KW-0812">Transmembrane</keyword>
<name>A0ABV5BQG7_9LEPT</name>
<protein>
    <submittedName>
        <fullName evidence="3">Tetratricopeptide repeat protein</fullName>
    </submittedName>
</protein>
<dbReference type="SUPFAM" id="SSF48452">
    <property type="entry name" value="TPR-like"/>
    <property type="match status" value="1"/>
</dbReference>
<evidence type="ECO:0000313" key="4">
    <source>
        <dbReference type="Proteomes" id="UP001580391"/>
    </source>
</evidence>
<comment type="caution">
    <text evidence="3">The sequence shown here is derived from an EMBL/GenBank/DDBJ whole genome shotgun (WGS) entry which is preliminary data.</text>
</comment>
<dbReference type="EMBL" id="JBHILJ010000007">
    <property type="protein sequence ID" value="MFB5737548.1"/>
    <property type="molecule type" value="Genomic_DNA"/>
</dbReference>
<keyword evidence="4" id="KW-1185">Reference proteome</keyword>
<sequence length="267" mass="30150">MATGKEASLPKFYASLVLLIVFQAYFASCETIRSYWKPKDDFIKNLELPDWVLDSSIKLRIFSDFPNTVNPEDALPEDDIASYANQARILLAASPAAMKDIYKMAGCLDGSELVGIRGNKITDAQEDVWFGICRSGAQDTVVFRVFDMGNDQLYRLYEDELVKNWEESKKNINTNPDKAIRLANRIVEHEPSHPGARRLLGSLYLKSGYCVGAVRNYRIYLRIVPRSSEKEKIHALLKKSCAESLAPKKPETKEFSEDLPTLEETGS</sequence>
<feature type="compositionally biased region" description="Basic and acidic residues" evidence="1">
    <location>
        <begin position="247"/>
        <end position="256"/>
    </location>
</feature>
<keyword evidence="2" id="KW-1133">Transmembrane helix</keyword>
<dbReference type="InterPro" id="IPR011990">
    <property type="entry name" value="TPR-like_helical_dom_sf"/>
</dbReference>
<evidence type="ECO:0000313" key="3">
    <source>
        <dbReference type="EMBL" id="MFB5737548.1"/>
    </source>
</evidence>